<keyword evidence="3" id="KW-1185">Reference proteome</keyword>
<keyword evidence="1" id="KW-1133">Transmembrane helix</keyword>
<dbReference type="EMBL" id="LSDT01000014">
    <property type="protein sequence ID" value="KXB92323.1"/>
    <property type="molecule type" value="Genomic_DNA"/>
</dbReference>
<evidence type="ECO:0000313" key="3">
    <source>
        <dbReference type="Proteomes" id="UP000070160"/>
    </source>
</evidence>
<dbReference type="AlphaFoldDB" id="A0A134CJC4"/>
<dbReference type="Proteomes" id="UP000070160">
    <property type="component" value="Unassembled WGS sequence"/>
</dbReference>
<feature type="transmembrane region" description="Helical" evidence="1">
    <location>
        <begin position="6"/>
        <end position="24"/>
    </location>
</feature>
<evidence type="ECO:0000313" key="2">
    <source>
        <dbReference type="EMBL" id="KXB92323.1"/>
    </source>
</evidence>
<name>A0A134CJC4_9FIRM</name>
<dbReference type="STRING" id="1588748.HMPREF3182_00440"/>
<comment type="caution">
    <text evidence="2">The sequence shown here is derived from an EMBL/GenBank/DDBJ whole genome shotgun (WGS) entry which is preliminary data.</text>
</comment>
<sequence>MTYSPLLYILILSYIIVFLNKQVLKILINKYVGNLLALYEKDGRLKLFYLYWEVKSVYNKNILIRRTIWAYVGLCM</sequence>
<keyword evidence="1" id="KW-0472">Membrane</keyword>
<reference evidence="3" key="1">
    <citation type="submission" date="2016-01" db="EMBL/GenBank/DDBJ databases">
        <authorList>
            <person name="Mitreva M."/>
            <person name="Pepin K.H."/>
            <person name="Mihindukulasuriya K.A."/>
            <person name="Fulton R."/>
            <person name="Fronick C."/>
            <person name="O'Laughlin M."/>
            <person name="Miner T."/>
            <person name="Herter B."/>
            <person name="Rosa B.A."/>
            <person name="Cordes M."/>
            <person name="Tomlinson C."/>
            <person name="Wollam A."/>
            <person name="Palsikar V.B."/>
            <person name="Mardis E.R."/>
            <person name="Wilson R.K."/>
        </authorList>
    </citation>
    <scope>NUCLEOTIDE SEQUENCE [LARGE SCALE GENOMIC DNA]</scope>
    <source>
        <strain evidence="3">KA00182</strain>
    </source>
</reference>
<evidence type="ECO:0000256" key="1">
    <source>
        <dbReference type="SAM" id="Phobius"/>
    </source>
</evidence>
<accession>A0A134CJC4</accession>
<organism evidence="2 3">
    <name type="scientific">Megasphaera hutchinsoni</name>
    <dbReference type="NCBI Taxonomy" id="1588748"/>
    <lineage>
        <taxon>Bacteria</taxon>
        <taxon>Bacillati</taxon>
        <taxon>Bacillota</taxon>
        <taxon>Negativicutes</taxon>
        <taxon>Veillonellales</taxon>
        <taxon>Veillonellaceae</taxon>
        <taxon>Megasphaera</taxon>
    </lineage>
</organism>
<gene>
    <name evidence="2" type="ORF">HMPREF3182_00440</name>
</gene>
<proteinExistence type="predicted"/>
<keyword evidence="1" id="KW-0812">Transmembrane</keyword>
<protein>
    <submittedName>
        <fullName evidence="2">Uncharacterized protein</fullName>
    </submittedName>
</protein>